<keyword evidence="3" id="KW-0813">Transport</keyword>
<keyword evidence="5" id="KW-0653">Protein transport</keyword>
<dbReference type="OrthoDB" id="9801912at2"/>
<evidence type="ECO:0000256" key="6">
    <source>
        <dbReference type="SAM" id="SignalP"/>
    </source>
</evidence>
<evidence type="ECO:0000313" key="9">
    <source>
        <dbReference type="Proteomes" id="UP000199387"/>
    </source>
</evidence>
<dbReference type="Gene3D" id="3.10.105.10">
    <property type="entry name" value="Dipeptide-binding Protein, Domain 3"/>
    <property type="match status" value="1"/>
</dbReference>
<dbReference type="InterPro" id="IPR030678">
    <property type="entry name" value="Peptide/Ni-bd"/>
</dbReference>
<evidence type="ECO:0000256" key="3">
    <source>
        <dbReference type="ARBA" id="ARBA00022448"/>
    </source>
</evidence>
<dbReference type="EMBL" id="FMZA01000004">
    <property type="protein sequence ID" value="SDC22066.1"/>
    <property type="molecule type" value="Genomic_DNA"/>
</dbReference>
<evidence type="ECO:0000256" key="4">
    <source>
        <dbReference type="ARBA" id="ARBA00022729"/>
    </source>
</evidence>
<dbReference type="PANTHER" id="PTHR30290">
    <property type="entry name" value="PERIPLASMIC BINDING COMPONENT OF ABC TRANSPORTER"/>
    <property type="match status" value="1"/>
</dbReference>
<dbReference type="SUPFAM" id="SSF53850">
    <property type="entry name" value="Periplasmic binding protein-like II"/>
    <property type="match status" value="1"/>
</dbReference>
<dbReference type="Gene3D" id="3.40.190.10">
    <property type="entry name" value="Periplasmic binding protein-like II"/>
    <property type="match status" value="1"/>
</dbReference>
<dbReference type="InterPro" id="IPR039424">
    <property type="entry name" value="SBP_5"/>
</dbReference>
<evidence type="ECO:0000259" key="7">
    <source>
        <dbReference type="Pfam" id="PF00496"/>
    </source>
</evidence>
<comment type="similarity">
    <text evidence="2">Belongs to the bacterial solute-binding protein 5 family.</text>
</comment>
<feature type="domain" description="Solute-binding protein family 5" evidence="7">
    <location>
        <begin position="81"/>
        <end position="467"/>
    </location>
</feature>
<protein>
    <submittedName>
        <fullName evidence="8">Oligopeptide transport system substrate-binding protein</fullName>
    </submittedName>
</protein>
<evidence type="ECO:0000256" key="1">
    <source>
        <dbReference type="ARBA" id="ARBA00004196"/>
    </source>
</evidence>
<dbReference type="GO" id="GO:0030288">
    <property type="term" value="C:outer membrane-bounded periplasmic space"/>
    <property type="evidence" value="ECO:0007669"/>
    <property type="project" value="UniProtKB-ARBA"/>
</dbReference>
<dbReference type="PANTHER" id="PTHR30290:SF79">
    <property type="entry name" value="DIPEPTIDE-BINDING PROTEIN DPPE"/>
    <property type="match status" value="1"/>
</dbReference>
<dbReference type="Proteomes" id="UP000199387">
    <property type="component" value="Unassembled WGS sequence"/>
</dbReference>
<dbReference type="Gene3D" id="3.90.76.10">
    <property type="entry name" value="Dipeptide-binding Protein, Domain 1"/>
    <property type="match status" value="1"/>
</dbReference>
<dbReference type="PROSITE" id="PS51257">
    <property type="entry name" value="PROKAR_LIPOPROTEIN"/>
    <property type="match status" value="1"/>
</dbReference>
<proteinExistence type="inferred from homology"/>
<dbReference type="FunFam" id="3.10.105.10:FF:000001">
    <property type="entry name" value="Oligopeptide ABC transporter, oligopeptide-binding protein"/>
    <property type="match status" value="1"/>
</dbReference>
<dbReference type="AlphaFoldDB" id="A0A1G6JVN1"/>
<organism evidence="8 9">
    <name type="scientific">Melghirimyces thermohalophilus</name>
    <dbReference type="NCBI Taxonomy" id="1236220"/>
    <lineage>
        <taxon>Bacteria</taxon>
        <taxon>Bacillati</taxon>
        <taxon>Bacillota</taxon>
        <taxon>Bacilli</taxon>
        <taxon>Bacillales</taxon>
        <taxon>Thermoactinomycetaceae</taxon>
        <taxon>Melghirimyces</taxon>
    </lineage>
</organism>
<dbReference type="GO" id="GO:0043190">
    <property type="term" value="C:ATP-binding cassette (ABC) transporter complex"/>
    <property type="evidence" value="ECO:0007669"/>
    <property type="project" value="InterPro"/>
</dbReference>
<sequence>MSRHLTRWISLLTIVSMAFLAACGGGSEAGGGGMAEEQVLNVGRIKSEPPSLDPLKATDNQSGLVLRHVMEGLTRMGEDGEPKPAMAEEWEVNEDATKVTFHIRENAKWTNGDPVTAEDFEYAWKRVLNPDNGADYAYQLFYLKNGEKFYNGDAKAEDVGVKAVDDKTLEVELEQPTPYFVSLTSFYTLMPVNKSVAEKNEDWAAEAKTYVGNGPFTLDTWKHDQEIVLKKNEDYWNADKVKLAQINLPFIGDATTGYQQYQAGKVDEGDTTIIPADMTKKLLDEGEAKKTKEPAIYFYMFNVEEEPFTNQKIRKAFAMAIDRTSIVENVTEGGQQPASGFVPWGIPDHDQDKEWVDTRDDYLAPKAKPEEAKKLLEEGMKEEGWDKLPSVTIDYNTDEGHKKIAEAIQQMWKKNLDVNVKLQNSEWKVYLEKTKSGDFQIGRLGWLPDYLDPMTFMDMWVTGGGNNDTNYSNEKYDELIKKAKSTADQKERMEAMHEAEDLLMEEMPIAPIYFYTKVYLSKDYVKGVKYLPDASIDYTEAYVTEK</sequence>
<dbReference type="GO" id="GO:1904680">
    <property type="term" value="F:peptide transmembrane transporter activity"/>
    <property type="evidence" value="ECO:0007669"/>
    <property type="project" value="TreeGrafter"/>
</dbReference>
<evidence type="ECO:0000313" key="8">
    <source>
        <dbReference type="EMBL" id="SDC22066.1"/>
    </source>
</evidence>
<feature type="signal peptide" evidence="6">
    <location>
        <begin position="1"/>
        <end position="21"/>
    </location>
</feature>
<reference evidence="8 9" key="1">
    <citation type="submission" date="2016-10" db="EMBL/GenBank/DDBJ databases">
        <authorList>
            <person name="de Groot N.N."/>
        </authorList>
    </citation>
    <scope>NUCLEOTIDE SEQUENCE [LARGE SCALE GENOMIC DNA]</scope>
    <source>
        <strain evidence="8 9">DSM 45514</strain>
    </source>
</reference>
<feature type="chain" id="PRO_5038705369" evidence="6">
    <location>
        <begin position="22"/>
        <end position="546"/>
    </location>
</feature>
<accession>A0A1G6JVN1</accession>
<dbReference type="GO" id="GO:0015833">
    <property type="term" value="P:peptide transport"/>
    <property type="evidence" value="ECO:0007669"/>
    <property type="project" value="UniProtKB-KW"/>
</dbReference>
<keyword evidence="5" id="KW-0571">Peptide transport</keyword>
<dbReference type="CDD" id="cd08504">
    <property type="entry name" value="PBP2_OppA"/>
    <property type="match status" value="1"/>
</dbReference>
<comment type="subcellular location">
    <subcellularLocation>
        <location evidence="1">Cell envelope</location>
    </subcellularLocation>
</comment>
<dbReference type="InterPro" id="IPR000914">
    <property type="entry name" value="SBP_5_dom"/>
</dbReference>
<dbReference type="Pfam" id="PF00496">
    <property type="entry name" value="SBP_bac_5"/>
    <property type="match status" value="1"/>
</dbReference>
<dbReference type="RefSeq" id="WP_091567037.1">
    <property type="nucleotide sequence ID" value="NZ_FMZA01000004.1"/>
</dbReference>
<gene>
    <name evidence="8" type="ORF">SAMN04488112_104181</name>
</gene>
<evidence type="ECO:0000256" key="2">
    <source>
        <dbReference type="ARBA" id="ARBA00005695"/>
    </source>
</evidence>
<evidence type="ECO:0000256" key="5">
    <source>
        <dbReference type="ARBA" id="ARBA00022856"/>
    </source>
</evidence>
<dbReference type="PIRSF" id="PIRSF002741">
    <property type="entry name" value="MppA"/>
    <property type="match status" value="1"/>
</dbReference>
<keyword evidence="9" id="KW-1185">Reference proteome</keyword>
<dbReference type="STRING" id="1236220.SAMN04488112_104181"/>
<keyword evidence="4 6" id="KW-0732">Signal</keyword>
<dbReference type="FunFam" id="3.90.76.10:FF:000001">
    <property type="entry name" value="Oligopeptide ABC transporter substrate-binding protein"/>
    <property type="match status" value="1"/>
</dbReference>
<name>A0A1G6JVN1_9BACL</name>